<protein>
    <submittedName>
        <fullName evidence="2">Uncharacterized protein</fullName>
    </submittedName>
</protein>
<proteinExistence type="predicted"/>
<feature type="transmembrane region" description="Helical" evidence="1">
    <location>
        <begin position="84"/>
        <end position="108"/>
    </location>
</feature>
<keyword evidence="1" id="KW-0472">Membrane</keyword>
<keyword evidence="1" id="KW-0812">Transmembrane</keyword>
<feature type="transmembrane region" description="Helical" evidence="1">
    <location>
        <begin position="7"/>
        <end position="30"/>
    </location>
</feature>
<gene>
    <name evidence="2" type="ORF">C8N47_11234</name>
</gene>
<dbReference type="Proteomes" id="UP000243525">
    <property type="component" value="Unassembled WGS sequence"/>
</dbReference>
<feature type="transmembrane region" description="Helical" evidence="1">
    <location>
        <begin position="42"/>
        <end position="72"/>
    </location>
</feature>
<dbReference type="AlphaFoldDB" id="A0A2T5BZZ6"/>
<comment type="caution">
    <text evidence="2">The sequence shown here is derived from an EMBL/GenBank/DDBJ whole genome shotgun (WGS) entry which is preliminary data.</text>
</comment>
<evidence type="ECO:0000313" key="3">
    <source>
        <dbReference type="Proteomes" id="UP000243525"/>
    </source>
</evidence>
<dbReference type="OrthoDB" id="1121776at2"/>
<keyword evidence="1" id="KW-1133">Transmembrane helix</keyword>
<sequence length="126" mass="13513">MDSHVKIIGILYLVFSILGIIGALVLFLTLNLIGQFIDDSEVVAILSIVATVVATVMAVCSVPGIIAGWGLLKYQEWARILTIILSALNILNFPFGTALGIYAIWALVQPETIDLFGSAAPNIQSR</sequence>
<name>A0A2T5BZZ6_9BACT</name>
<dbReference type="EMBL" id="QAAD01000012">
    <property type="protein sequence ID" value="PTN07872.1"/>
    <property type="molecule type" value="Genomic_DNA"/>
</dbReference>
<dbReference type="RefSeq" id="WP_107822858.1">
    <property type="nucleotide sequence ID" value="NZ_OY782574.1"/>
</dbReference>
<reference evidence="2 3" key="1">
    <citation type="submission" date="2018-04" db="EMBL/GenBank/DDBJ databases">
        <title>Genomic Encyclopedia of Archaeal and Bacterial Type Strains, Phase II (KMG-II): from individual species to whole genera.</title>
        <authorList>
            <person name="Goeker M."/>
        </authorList>
    </citation>
    <scope>NUCLEOTIDE SEQUENCE [LARGE SCALE GENOMIC DNA]</scope>
    <source>
        <strain evidence="2 3">DSM 28823</strain>
    </source>
</reference>
<accession>A0A2T5BZZ6</accession>
<keyword evidence="3" id="KW-1185">Reference proteome</keyword>
<evidence type="ECO:0000256" key="1">
    <source>
        <dbReference type="SAM" id="Phobius"/>
    </source>
</evidence>
<organism evidence="2 3">
    <name type="scientific">Mangrovibacterium marinum</name>
    <dbReference type="NCBI Taxonomy" id="1639118"/>
    <lineage>
        <taxon>Bacteria</taxon>
        <taxon>Pseudomonadati</taxon>
        <taxon>Bacteroidota</taxon>
        <taxon>Bacteroidia</taxon>
        <taxon>Marinilabiliales</taxon>
        <taxon>Prolixibacteraceae</taxon>
        <taxon>Mangrovibacterium</taxon>
    </lineage>
</organism>
<evidence type="ECO:0000313" key="2">
    <source>
        <dbReference type="EMBL" id="PTN07872.1"/>
    </source>
</evidence>